<evidence type="ECO:0000313" key="6">
    <source>
        <dbReference type="Proteomes" id="UP001152759"/>
    </source>
</evidence>
<dbReference type="Gene3D" id="3.40.50.300">
    <property type="entry name" value="P-loop containing nucleotide triphosphate hydrolases"/>
    <property type="match status" value="1"/>
</dbReference>
<dbReference type="InterPro" id="IPR013641">
    <property type="entry name" value="KTI12/PSTK"/>
</dbReference>
<dbReference type="PANTHER" id="PTHR12435">
    <property type="match status" value="1"/>
</dbReference>
<dbReference type="Pfam" id="PF08433">
    <property type="entry name" value="KTI12"/>
    <property type="match status" value="1"/>
</dbReference>
<evidence type="ECO:0000313" key="5">
    <source>
        <dbReference type="EMBL" id="CAH0386050.1"/>
    </source>
</evidence>
<dbReference type="GO" id="GO:0005524">
    <property type="term" value="F:ATP binding"/>
    <property type="evidence" value="ECO:0007669"/>
    <property type="project" value="UniProtKB-KW"/>
</dbReference>
<dbReference type="KEGG" id="btab:109030812"/>
<evidence type="ECO:0000256" key="2">
    <source>
        <dbReference type="ARBA" id="ARBA00022840"/>
    </source>
</evidence>
<evidence type="ECO:0000256" key="3">
    <source>
        <dbReference type="ARBA" id="ARBA00025768"/>
    </source>
</evidence>
<evidence type="ECO:0000256" key="4">
    <source>
        <dbReference type="ARBA" id="ARBA00026170"/>
    </source>
</evidence>
<comment type="similarity">
    <text evidence="3">Belongs to the KTI12 family.</text>
</comment>
<keyword evidence="1" id="KW-0547">Nucleotide-binding</keyword>
<dbReference type="AlphaFoldDB" id="A0A9P0A8E2"/>
<sequence>MPLIIITGFPSSGKSLWASRIQKYLLSERNKTVCVVSDNDAIATSGIPKNELYFDFQKEKQIRGILKSEVLRLLTQGDVVIFDASNYIKGYRYEMYCASKSAKTTQVTVECAISTEKAWEFNLKRPESERYTDEAFKALCMRHEPPDSRNRWDSPLVTIQHDDELPGETIYKGLFERQAPPPNMSTQCTPLASTNFLYELDKTTQDINSAVLSAKNLCLLGENVKLPGYEKYELSSLDSSVTPIKLAKLRRQFLSYTKLNPPSQPDLDKIEASYFEFLNANLKQT</sequence>
<proteinExistence type="inferred from homology"/>
<organism evidence="5 6">
    <name type="scientific">Bemisia tabaci</name>
    <name type="common">Sweetpotato whitefly</name>
    <name type="synonym">Aleurodes tabaci</name>
    <dbReference type="NCBI Taxonomy" id="7038"/>
    <lineage>
        <taxon>Eukaryota</taxon>
        <taxon>Metazoa</taxon>
        <taxon>Ecdysozoa</taxon>
        <taxon>Arthropoda</taxon>
        <taxon>Hexapoda</taxon>
        <taxon>Insecta</taxon>
        <taxon>Pterygota</taxon>
        <taxon>Neoptera</taxon>
        <taxon>Paraneoptera</taxon>
        <taxon>Hemiptera</taxon>
        <taxon>Sternorrhyncha</taxon>
        <taxon>Aleyrodoidea</taxon>
        <taxon>Aleyrodidae</taxon>
        <taxon>Aleyrodinae</taxon>
        <taxon>Bemisia</taxon>
    </lineage>
</organism>
<name>A0A9P0A8E2_BEMTA</name>
<accession>A0A9P0A8E2</accession>
<evidence type="ECO:0000256" key="1">
    <source>
        <dbReference type="ARBA" id="ARBA00022741"/>
    </source>
</evidence>
<dbReference type="InterPro" id="IPR027417">
    <property type="entry name" value="P-loop_NTPase"/>
</dbReference>
<dbReference type="SUPFAM" id="SSF52540">
    <property type="entry name" value="P-loop containing nucleoside triphosphate hydrolases"/>
    <property type="match status" value="1"/>
</dbReference>
<dbReference type="GO" id="GO:0006357">
    <property type="term" value="P:regulation of transcription by RNA polymerase II"/>
    <property type="evidence" value="ECO:0007669"/>
    <property type="project" value="UniProtKB-ARBA"/>
</dbReference>
<reference evidence="5" key="1">
    <citation type="submission" date="2021-12" db="EMBL/GenBank/DDBJ databases">
        <authorList>
            <person name="King R."/>
        </authorList>
    </citation>
    <scope>NUCLEOTIDE SEQUENCE</scope>
</reference>
<keyword evidence="2" id="KW-0067">ATP-binding</keyword>
<dbReference type="FunFam" id="3.40.50.300:FF:000827">
    <property type="entry name" value="KTI12 chromatin-associated homolog"/>
    <property type="match status" value="1"/>
</dbReference>
<dbReference type="Proteomes" id="UP001152759">
    <property type="component" value="Chromosome 3"/>
</dbReference>
<protein>
    <recommendedName>
        <fullName evidence="4">Protein KTI12 homolog</fullName>
    </recommendedName>
</protein>
<dbReference type="GO" id="GO:0006400">
    <property type="term" value="P:tRNA modification"/>
    <property type="evidence" value="ECO:0007669"/>
    <property type="project" value="UniProtKB-ARBA"/>
</dbReference>
<gene>
    <name evidence="5" type="ORF">BEMITA_LOCUS5215</name>
</gene>
<dbReference type="EMBL" id="OU963864">
    <property type="protein sequence ID" value="CAH0386050.1"/>
    <property type="molecule type" value="Genomic_DNA"/>
</dbReference>
<keyword evidence="6" id="KW-1185">Reference proteome</keyword>